<sequence length="260" mass="29015">MENRVYDLDIPVSSFNGQLLARVLDSGYQCIAVSHSVNIDDFNFNLKGEDASVRKKTKEERQTMRASLVSQLKPTPTDKLNKCLEESNAFRATIQPPASFFTPRIFRRITLHCEDPSLTGLFFREFGEMLNAYDIVSLCPSSSEALSYAVEQAPSIDMITLDYTKTTDFRLTSKQCAVLLSRGLHLELQLSPILRPGQAGTSARTSFGHMITNLLAITRTSFNKAFVNYERSINPVIATDVGFSSSHFGVTLPPPREGYE</sequence>
<comment type="subcellular location">
    <subcellularLocation>
        <location evidence="1">Nucleus</location>
    </subcellularLocation>
</comment>
<reference evidence="4 5" key="2">
    <citation type="submission" date="2018-11" db="EMBL/GenBank/DDBJ databases">
        <authorList>
            <consortium name="Pathogen Informatics"/>
        </authorList>
    </citation>
    <scope>NUCLEOTIDE SEQUENCE [LARGE SCALE GENOMIC DNA]</scope>
    <source>
        <strain evidence="4 5">Egypt</strain>
    </source>
</reference>
<dbReference type="Gene3D" id="3.20.20.140">
    <property type="entry name" value="Metal-dependent hydrolases"/>
    <property type="match status" value="1"/>
</dbReference>
<reference evidence="6" key="1">
    <citation type="submission" date="2016-06" db="UniProtKB">
        <authorList>
            <consortium name="WormBaseParasite"/>
        </authorList>
    </citation>
    <scope>IDENTIFICATION</scope>
</reference>
<evidence type="ECO:0000256" key="3">
    <source>
        <dbReference type="ARBA" id="ARBA00022694"/>
    </source>
</evidence>
<evidence type="ECO:0000256" key="2">
    <source>
        <dbReference type="ARBA" id="ARBA00007331"/>
    </source>
</evidence>
<dbReference type="EMBL" id="UZAN01043152">
    <property type="protein sequence ID" value="VDP77655.1"/>
    <property type="molecule type" value="Genomic_DNA"/>
</dbReference>
<dbReference type="Proteomes" id="UP000272942">
    <property type="component" value="Unassembled WGS sequence"/>
</dbReference>
<protein>
    <submittedName>
        <fullName evidence="6">Ribonuclease P protein subunit p30</fullName>
    </submittedName>
</protein>
<dbReference type="GO" id="GO:0005655">
    <property type="term" value="C:nucleolar ribonuclease P complex"/>
    <property type="evidence" value="ECO:0007669"/>
    <property type="project" value="TreeGrafter"/>
</dbReference>
<dbReference type="WBParaSite" id="ECPE_0000621001-mRNA-1">
    <property type="protein sequence ID" value="ECPE_0000621001-mRNA-1"/>
    <property type="gene ID" value="ECPE_0000621001"/>
</dbReference>
<keyword evidence="3" id="KW-0819">tRNA processing</keyword>
<evidence type="ECO:0000313" key="6">
    <source>
        <dbReference type="WBParaSite" id="ECPE_0000621001-mRNA-1"/>
    </source>
</evidence>
<organism evidence="6">
    <name type="scientific">Echinostoma caproni</name>
    <dbReference type="NCBI Taxonomy" id="27848"/>
    <lineage>
        <taxon>Eukaryota</taxon>
        <taxon>Metazoa</taxon>
        <taxon>Spiralia</taxon>
        <taxon>Lophotrochozoa</taxon>
        <taxon>Platyhelminthes</taxon>
        <taxon>Trematoda</taxon>
        <taxon>Digenea</taxon>
        <taxon>Plagiorchiida</taxon>
        <taxon>Echinostomata</taxon>
        <taxon>Echinostomatoidea</taxon>
        <taxon>Echinostomatidae</taxon>
        <taxon>Echinostoma</taxon>
    </lineage>
</organism>
<evidence type="ECO:0000313" key="4">
    <source>
        <dbReference type="EMBL" id="VDP77655.1"/>
    </source>
</evidence>
<dbReference type="GO" id="GO:0003723">
    <property type="term" value="F:RNA binding"/>
    <property type="evidence" value="ECO:0007669"/>
    <property type="project" value="TreeGrafter"/>
</dbReference>
<comment type="similarity">
    <text evidence="2">Belongs to the eukaryotic/archaeal RNase P protein component 3 family.</text>
</comment>
<dbReference type="SUPFAM" id="SSF89550">
    <property type="entry name" value="PHP domain-like"/>
    <property type="match status" value="1"/>
</dbReference>
<keyword evidence="5" id="KW-1185">Reference proteome</keyword>
<accession>A0A183AGW2</accession>
<dbReference type="InterPro" id="IPR002738">
    <property type="entry name" value="RNase_P_p30"/>
</dbReference>
<dbReference type="Pfam" id="PF01876">
    <property type="entry name" value="RNase_P_p30"/>
    <property type="match status" value="1"/>
</dbReference>
<dbReference type="PANTHER" id="PTHR13031">
    <property type="entry name" value="RIBONUCLEASE P SUBUNIT P30"/>
    <property type="match status" value="1"/>
</dbReference>
<gene>
    <name evidence="4" type="ORF">ECPE_LOCUS6197</name>
</gene>
<evidence type="ECO:0000313" key="5">
    <source>
        <dbReference type="Proteomes" id="UP000272942"/>
    </source>
</evidence>
<proteinExistence type="inferred from homology"/>
<dbReference type="OrthoDB" id="17948at2759"/>
<dbReference type="AlphaFoldDB" id="A0A183AGW2"/>
<dbReference type="PANTHER" id="PTHR13031:SF0">
    <property type="entry name" value="RIBONUCLEASE P PROTEIN SUBUNIT P30"/>
    <property type="match status" value="1"/>
</dbReference>
<evidence type="ECO:0000256" key="1">
    <source>
        <dbReference type="ARBA" id="ARBA00004123"/>
    </source>
</evidence>
<dbReference type="GO" id="GO:0008033">
    <property type="term" value="P:tRNA processing"/>
    <property type="evidence" value="ECO:0007669"/>
    <property type="project" value="UniProtKB-KW"/>
</dbReference>
<dbReference type="InterPro" id="IPR016195">
    <property type="entry name" value="Pol/histidinol_Pase-like"/>
</dbReference>
<name>A0A183AGW2_9TREM</name>